<evidence type="ECO:0000259" key="2">
    <source>
        <dbReference type="Pfam" id="PF01957"/>
    </source>
</evidence>
<keyword evidence="1" id="KW-0472">Membrane</keyword>
<comment type="caution">
    <text evidence="3">The sequence shown here is derived from an EMBL/GenBank/DDBJ whole genome shotgun (WGS) entry which is preliminary data.</text>
</comment>
<name>A0A845HX59_9BURK</name>
<evidence type="ECO:0000256" key="1">
    <source>
        <dbReference type="SAM" id="Phobius"/>
    </source>
</evidence>
<proteinExistence type="predicted"/>
<gene>
    <name evidence="3" type="ORF">GTP23_11025</name>
</gene>
<feature type="transmembrane region" description="Helical" evidence="1">
    <location>
        <begin position="7"/>
        <end position="31"/>
    </location>
</feature>
<feature type="domain" description="NfeD-like C-terminal" evidence="2">
    <location>
        <begin position="86"/>
        <end position="138"/>
    </location>
</feature>
<evidence type="ECO:0000313" key="4">
    <source>
        <dbReference type="Proteomes" id="UP000444316"/>
    </source>
</evidence>
<keyword evidence="4" id="KW-1185">Reference proteome</keyword>
<dbReference type="AlphaFoldDB" id="A0A845HX59"/>
<dbReference type="Proteomes" id="UP000444316">
    <property type="component" value="Unassembled WGS sequence"/>
</dbReference>
<dbReference type="RefSeq" id="WP_161035165.1">
    <property type="nucleotide sequence ID" value="NZ_WWCL01000002.1"/>
</dbReference>
<feature type="transmembrane region" description="Helical" evidence="1">
    <location>
        <begin position="37"/>
        <end position="64"/>
    </location>
</feature>
<protein>
    <submittedName>
        <fullName evidence="3">NfeD family protein</fullName>
    </submittedName>
</protein>
<dbReference type="Pfam" id="PF01957">
    <property type="entry name" value="NfeD"/>
    <property type="match status" value="1"/>
</dbReference>
<dbReference type="InterPro" id="IPR002810">
    <property type="entry name" value="NfeD-like_C"/>
</dbReference>
<sequence>MTDWSLWLMAAGATVIMELFSGTFYLLMIALGLISGALAAVLGFGMAAQTVLAALVGMLATVLLRLSRYTPEQLAVAAGRDPNQHLDIGQTVQVSEWQDGMARVMYRGALWDVELEAGATPAAGAYTIREVRGSRLIVAAAA</sequence>
<accession>A0A845HX59</accession>
<keyword evidence="1" id="KW-0812">Transmembrane</keyword>
<dbReference type="EMBL" id="WWCL01000002">
    <property type="protein sequence ID" value="MYN45579.1"/>
    <property type="molecule type" value="Genomic_DNA"/>
</dbReference>
<reference evidence="3" key="1">
    <citation type="submission" date="2019-12" db="EMBL/GenBank/DDBJ databases">
        <title>Novel species isolated from a subtropical stream in China.</title>
        <authorList>
            <person name="Lu H."/>
        </authorList>
    </citation>
    <scope>NUCLEOTIDE SEQUENCE [LARGE SCALE GENOMIC DNA]</scope>
    <source>
        <strain evidence="3">FT93W</strain>
    </source>
</reference>
<keyword evidence="1" id="KW-1133">Transmembrane helix</keyword>
<organism evidence="3 4">
    <name type="scientific">Duganella fentianensis</name>
    <dbReference type="NCBI Taxonomy" id="2692177"/>
    <lineage>
        <taxon>Bacteria</taxon>
        <taxon>Pseudomonadati</taxon>
        <taxon>Pseudomonadota</taxon>
        <taxon>Betaproteobacteria</taxon>
        <taxon>Burkholderiales</taxon>
        <taxon>Oxalobacteraceae</taxon>
        <taxon>Telluria group</taxon>
        <taxon>Duganella</taxon>
    </lineage>
</organism>
<evidence type="ECO:0000313" key="3">
    <source>
        <dbReference type="EMBL" id="MYN45579.1"/>
    </source>
</evidence>